<dbReference type="AlphaFoldDB" id="N1PM81"/>
<dbReference type="HOGENOM" id="CLU_1496872_0_0_1"/>
<reference evidence="2" key="1">
    <citation type="journal article" date="2012" name="PLoS Genet.">
        <title>The genomes of the fungal plant pathogens Cladosporium fulvum and Dothistroma septosporum reveal adaptation to different hosts and lifestyles but also signatures of common ancestry.</title>
        <authorList>
            <person name="de Wit P.J.G.M."/>
            <person name="van der Burgt A."/>
            <person name="Oekmen B."/>
            <person name="Stergiopoulos I."/>
            <person name="Abd-Elsalam K.A."/>
            <person name="Aerts A.L."/>
            <person name="Bahkali A.H."/>
            <person name="Beenen H.G."/>
            <person name="Chettri P."/>
            <person name="Cox M.P."/>
            <person name="Datema E."/>
            <person name="de Vries R.P."/>
            <person name="Dhillon B."/>
            <person name="Ganley A.R."/>
            <person name="Griffiths S.A."/>
            <person name="Guo Y."/>
            <person name="Hamelin R.C."/>
            <person name="Henrissat B."/>
            <person name="Kabir M.S."/>
            <person name="Jashni M.K."/>
            <person name="Kema G."/>
            <person name="Klaubauf S."/>
            <person name="Lapidus A."/>
            <person name="Levasseur A."/>
            <person name="Lindquist E."/>
            <person name="Mehrabi R."/>
            <person name="Ohm R.A."/>
            <person name="Owen T.J."/>
            <person name="Salamov A."/>
            <person name="Schwelm A."/>
            <person name="Schijlen E."/>
            <person name="Sun H."/>
            <person name="van den Burg H.A."/>
            <person name="van Ham R.C.H.J."/>
            <person name="Zhang S."/>
            <person name="Goodwin S.B."/>
            <person name="Grigoriev I.V."/>
            <person name="Collemare J."/>
            <person name="Bradshaw R.E."/>
        </authorList>
    </citation>
    <scope>NUCLEOTIDE SEQUENCE [LARGE SCALE GENOMIC DNA]</scope>
    <source>
        <strain evidence="2">NZE10 / CBS 128990</strain>
    </source>
</reference>
<proteinExistence type="predicted"/>
<protein>
    <submittedName>
        <fullName evidence="1">Uncharacterized protein</fullName>
    </submittedName>
</protein>
<sequence length="193" mass="22272">MPPLQLPSEIRNMTYRLLLRGRVARGSTDDGPRVWISRGTVAQPSVLRTCARIRAEAFSMYYLEYTFDVLCPGFDPANMTALTRQINGLQISTEVHDYEADPKWENAIKWLEAHYHHEVGRLNEVYDSCAVEELRNSVTKMFDILDVMKENAMPWNERKKVLIMSRDSGGVVGGVGVWRRRWLFHAGREVDEK</sequence>
<evidence type="ECO:0000313" key="2">
    <source>
        <dbReference type="Proteomes" id="UP000016933"/>
    </source>
</evidence>
<keyword evidence="2" id="KW-1185">Reference proteome</keyword>
<dbReference type="OMA" id="YDSCAVE"/>
<evidence type="ECO:0000313" key="1">
    <source>
        <dbReference type="EMBL" id="EME42446.1"/>
    </source>
</evidence>
<dbReference type="EMBL" id="KB446541">
    <property type="protein sequence ID" value="EME42446.1"/>
    <property type="molecule type" value="Genomic_DNA"/>
</dbReference>
<organism evidence="1 2">
    <name type="scientific">Dothistroma septosporum (strain NZE10 / CBS 128990)</name>
    <name type="common">Red band needle blight fungus</name>
    <name type="synonym">Mycosphaerella pini</name>
    <dbReference type="NCBI Taxonomy" id="675120"/>
    <lineage>
        <taxon>Eukaryota</taxon>
        <taxon>Fungi</taxon>
        <taxon>Dikarya</taxon>
        <taxon>Ascomycota</taxon>
        <taxon>Pezizomycotina</taxon>
        <taxon>Dothideomycetes</taxon>
        <taxon>Dothideomycetidae</taxon>
        <taxon>Mycosphaerellales</taxon>
        <taxon>Mycosphaerellaceae</taxon>
        <taxon>Dothistroma</taxon>
    </lineage>
</organism>
<name>N1PM81_DOTSN</name>
<dbReference type="OrthoDB" id="3653743at2759"/>
<accession>N1PM81</accession>
<reference evidence="1 2" key="2">
    <citation type="journal article" date="2012" name="PLoS Pathog.">
        <title>Diverse lifestyles and strategies of plant pathogenesis encoded in the genomes of eighteen Dothideomycetes fungi.</title>
        <authorList>
            <person name="Ohm R.A."/>
            <person name="Feau N."/>
            <person name="Henrissat B."/>
            <person name="Schoch C.L."/>
            <person name="Horwitz B.A."/>
            <person name="Barry K.W."/>
            <person name="Condon B.J."/>
            <person name="Copeland A.C."/>
            <person name="Dhillon B."/>
            <person name="Glaser F."/>
            <person name="Hesse C.N."/>
            <person name="Kosti I."/>
            <person name="LaButti K."/>
            <person name="Lindquist E.A."/>
            <person name="Lucas S."/>
            <person name="Salamov A.A."/>
            <person name="Bradshaw R.E."/>
            <person name="Ciuffetti L."/>
            <person name="Hamelin R.C."/>
            <person name="Kema G.H.J."/>
            <person name="Lawrence C."/>
            <person name="Scott J.A."/>
            <person name="Spatafora J.W."/>
            <person name="Turgeon B.G."/>
            <person name="de Wit P.J.G.M."/>
            <person name="Zhong S."/>
            <person name="Goodwin S.B."/>
            <person name="Grigoriev I.V."/>
        </authorList>
    </citation>
    <scope>NUCLEOTIDE SEQUENCE [LARGE SCALE GENOMIC DNA]</scope>
    <source>
        <strain evidence="2">NZE10 / CBS 128990</strain>
    </source>
</reference>
<gene>
    <name evidence="1" type="ORF">DOTSEDRAFT_73315</name>
</gene>
<dbReference type="Proteomes" id="UP000016933">
    <property type="component" value="Unassembled WGS sequence"/>
</dbReference>